<protein>
    <submittedName>
        <fullName evidence="2">Uncharacterized protein</fullName>
    </submittedName>
</protein>
<accession>A0A9P4NMZ4</accession>
<feature type="region of interest" description="Disordered" evidence="1">
    <location>
        <begin position="13"/>
        <end position="39"/>
    </location>
</feature>
<gene>
    <name evidence="2" type="ORF">EJ08DRAFT_699109</name>
</gene>
<feature type="region of interest" description="Disordered" evidence="1">
    <location>
        <begin position="231"/>
        <end position="250"/>
    </location>
</feature>
<reference evidence="2" key="1">
    <citation type="journal article" date="2020" name="Stud. Mycol.">
        <title>101 Dothideomycetes genomes: a test case for predicting lifestyles and emergence of pathogens.</title>
        <authorList>
            <person name="Haridas S."/>
            <person name="Albert R."/>
            <person name="Binder M."/>
            <person name="Bloem J."/>
            <person name="Labutti K."/>
            <person name="Salamov A."/>
            <person name="Andreopoulos B."/>
            <person name="Baker S."/>
            <person name="Barry K."/>
            <person name="Bills G."/>
            <person name="Bluhm B."/>
            <person name="Cannon C."/>
            <person name="Castanera R."/>
            <person name="Culley D."/>
            <person name="Daum C."/>
            <person name="Ezra D."/>
            <person name="Gonzalez J."/>
            <person name="Henrissat B."/>
            <person name="Kuo A."/>
            <person name="Liang C."/>
            <person name="Lipzen A."/>
            <person name="Lutzoni F."/>
            <person name="Magnuson J."/>
            <person name="Mondo S."/>
            <person name="Nolan M."/>
            <person name="Ohm R."/>
            <person name="Pangilinan J."/>
            <person name="Park H.-J."/>
            <person name="Ramirez L."/>
            <person name="Alfaro M."/>
            <person name="Sun H."/>
            <person name="Tritt A."/>
            <person name="Yoshinaga Y."/>
            <person name="Zwiers L.-H."/>
            <person name="Turgeon B."/>
            <person name="Goodwin S."/>
            <person name="Spatafora J."/>
            <person name="Crous P."/>
            <person name="Grigoriev I."/>
        </authorList>
    </citation>
    <scope>NUCLEOTIDE SEQUENCE</scope>
    <source>
        <strain evidence="2">CBS 130266</strain>
    </source>
</reference>
<name>A0A9P4NMZ4_9PEZI</name>
<comment type="caution">
    <text evidence="2">The sequence shown here is derived from an EMBL/GenBank/DDBJ whole genome shotgun (WGS) entry which is preliminary data.</text>
</comment>
<dbReference type="Proteomes" id="UP000800235">
    <property type="component" value="Unassembled WGS sequence"/>
</dbReference>
<sequence length="250" mass="29145">MSSAETHALWLNHLEHQASASTTKKNSKKANSQLAVGPHNVDTSADFVKDWLRSLEPRLIALKDSAAQQLSALTPQSRHDESAPKLPQEAIGQLQKNLEIDSRAIAQLRLERREHKLFVKQVEKDRERDGKEWERTQEQLDEAQGHVEDLEHNRDCWCHHDKEGQRREEFYLENLEIEKGTLFRENGELKKEVRGLKEEVERLKIENQAHEEQRASTIQELQQMVEKRRKQLRHVRVESSKDDNLAHKAA</sequence>
<keyword evidence="3" id="KW-1185">Reference proteome</keyword>
<proteinExistence type="predicted"/>
<dbReference type="EMBL" id="MU007055">
    <property type="protein sequence ID" value="KAF2428249.1"/>
    <property type="molecule type" value="Genomic_DNA"/>
</dbReference>
<feature type="compositionally biased region" description="Low complexity" evidence="1">
    <location>
        <begin position="18"/>
        <end position="32"/>
    </location>
</feature>
<dbReference type="AlphaFoldDB" id="A0A9P4NMZ4"/>
<evidence type="ECO:0000313" key="3">
    <source>
        <dbReference type="Proteomes" id="UP000800235"/>
    </source>
</evidence>
<evidence type="ECO:0000256" key="1">
    <source>
        <dbReference type="SAM" id="MobiDB-lite"/>
    </source>
</evidence>
<organism evidence="2 3">
    <name type="scientific">Tothia fuscella</name>
    <dbReference type="NCBI Taxonomy" id="1048955"/>
    <lineage>
        <taxon>Eukaryota</taxon>
        <taxon>Fungi</taxon>
        <taxon>Dikarya</taxon>
        <taxon>Ascomycota</taxon>
        <taxon>Pezizomycotina</taxon>
        <taxon>Dothideomycetes</taxon>
        <taxon>Pleosporomycetidae</taxon>
        <taxon>Venturiales</taxon>
        <taxon>Cylindrosympodiaceae</taxon>
        <taxon>Tothia</taxon>
    </lineage>
</organism>
<feature type="compositionally biased region" description="Basic and acidic residues" evidence="1">
    <location>
        <begin position="235"/>
        <end position="250"/>
    </location>
</feature>
<evidence type="ECO:0000313" key="2">
    <source>
        <dbReference type="EMBL" id="KAF2428249.1"/>
    </source>
</evidence>